<dbReference type="GO" id="GO:0016787">
    <property type="term" value="F:hydrolase activity"/>
    <property type="evidence" value="ECO:0007669"/>
    <property type="project" value="UniProtKB-KW"/>
</dbReference>
<dbReference type="Gene3D" id="2.40.70.10">
    <property type="entry name" value="Acid Proteases"/>
    <property type="match status" value="2"/>
</dbReference>
<protein>
    <submittedName>
        <fullName evidence="2">Retropepsin-like aspartic protease</fullName>
        <ecNumber evidence="2">3.4.23.-</ecNumber>
    </submittedName>
</protein>
<dbReference type="RefSeq" id="WP_379664733.1">
    <property type="nucleotide sequence ID" value="NZ_JBHULH010000001.1"/>
</dbReference>
<sequence>MKSIFNFFLFFCVFTAFASSDPNKEIDDIDTFHFTNAEVINKYTTRIPFKLVDRLIVIEGVHKKKKGWFVVDTGSEKLLLNKVHFSHLATRNNRVNKSSGVLDFVDNPIEKRVQQLSFQNLNIRDKRSDIIDLSHIEKSKKIKILGIIGYNILKDYEVFVDMYLNQITLTKIDTKGNKLGKQKYLEKVIDSIDFELKKHTIVIEGSINGKKLKFGLDTAAEFSQLNSKVSRKVLRSFYPKKRIKLRGASSAEIEVISGRLFKLKLSETVFFGPINTILTNLRSMNHAFGTKLDGVLGYDFFAQKRAIINYKKEKIYFINYPLIR</sequence>
<dbReference type="Pfam" id="PF13650">
    <property type="entry name" value="Asp_protease_2"/>
    <property type="match status" value="1"/>
</dbReference>
<reference evidence="3" key="1">
    <citation type="journal article" date="2019" name="Int. J. Syst. Evol. Microbiol.">
        <title>The Global Catalogue of Microorganisms (GCM) 10K type strain sequencing project: providing services to taxonomists for standard genome sequencing and annotation.</title>
        <authorList>
            <consortium name="The Broad Institute Genomics Platform"/>
            <consortium name="The Broad Institute Genome Sequencing Center for Infectious Disease"/>
            <person name="Wu L."/>
            <person name="Ma J."/>
        </authorList>
    </citation>
    <scope>NUCLEOTIDE SEQUENCE [LARGE SCALE GENOMIC DNA]</scope>
    <source>
        <strain evidence="3">KCTC 52127</strain>
    </source>
</reference>
<comment type="caution">
    <text evidence="2">The sequence shown here is derived from an EMBL/GenBank/DDBJ whole genome shotgun (WGS) entry which is preliminary data.</text>
</comment>
<name>A0ABW5LMN7_9FLAO</name>
<feature type="signal peptide" evidence="1">
    <location>
        <begin position="1"/>
        <end position="18"/>
    </location>
</feature>
<accession>A0ABW5LMN7</accession>
<dbReference type="InterPro" id="IPR021109">
    <property type="entry name" value="Peptidase_aspartic_dom_sf"/>
</dbReference>
<gene>
    <name evidence="2" type="ORF">ACFSRZ_01425</name>
</gene>
<dbReference type="EC" id="3.4.23.-" evidence="2"/>
<dbReference type="EMBL" id="JBHULH010000001">
    <property type="protein sequence ID" value="MFD2566010.1"/>
    <property type="molecule type" value="Genomic_DNA"/>
</dbReference>
<keyword evidence="1" id="KW-0732">Signal</keyword>
<proteinExistence type="predicted"/>
<evidence type="ECO:0000313" key="3">
    <source>
        <dbReference type="Proteomes" id="UP001597508"/>
    </source>
</evidence>
<organism evidence="2 3">
    <name type="scientific">Pseudotenacibaculum haliotis</name>
    <dbReference type="NCBI Taxonomy" id="1862138"/>
    <lineage>
        <taxon>Bacteria</taxon>
        <taxon>Pseudomonadati</taxon>
        <taxon>Bacteroidota</taxon>
        <taxon>Flavobacteriia</taxon>
        <taxon>Flavobacteriales</taxon>
        <taxon>Flavobacteriaceae</taxon>
        <taxon>Pseudotenacibaculum</taxon>
    </lineage>
</organism>
<feature type="chain" id="PRO_5047109305" evidence="1">
    <location>
        <begin position="19"/>
        <end position="324"/>
    </location>
</feature>
<keyword evidence="3" id="KW-1185">Reference proteome</keyword>
<dbReference type="SUPFAM" id="SSF50630">
    <property type="entry name" value="Acid proteases"/>
    <property type="match status" value="1"/>
</dbReference>
<dbReference type="Proteomes" id="UP001597508">
    <property type="component" value="Unassembled WGS sequence"/>
</dbReference>
<keyword evidence="2" id="KW-0378">Hydrolase</keyword>
<evidence type="ECO:0000256" key="1">
    <source>
        <dbReference type="SAM" id="SignalP"/>
    </source>
</evidence>
<evidence type="ECO:0000313" key="2">
    <source>
        <dbReference type="EMBL" id="MFD2566010.1"/>
    </source>
</evidence>